<dbReference type="PANTHER" id="PTHR43651:SF3">
    <property type="entry name" value="1,4-ALPHA-GLUCAN-BRANCHING ENZYME"/>
    <property type="match status" value="1"/>
</dbReference>
<dbReference type="Pfam" id="PF02922">
    <property type="entry name" value="CBM_48"/>
    <property type="match status" value="1"/>
</dbReference>
<dbReference type="CDD" id="cd02855">
    <property type="entry name" value="E_set_GBE_prok_N"/>
    <property type="match status" value="1"/>
</dbReference>
<reference evidence="3" key="1">
    <citation type="submission" date="2022-12" db="EMBL/GenBank/DDBJ databases">
        <title>Draft Genome Sequences of Bacillus licheniformis and Bacillus paralicheniformis strains isolated from Irish skim milk powders.</title>
        <authorList>
            <person name="Lourenco A."/>
            <person name="Li F."/>
            <person name="Geraldine D."/>
            <person name="Tobin J.T."/>
            <person name="Butler F."/>
            <person name="Jordan K."/>
            <person name="Obrien T."/>
        </authorList>
    </citation>
    <scope>NUCLEOTIDE SEQUENCE</scope>
    <source>
        <strain evidence="3">3370</strain>
    </source>
</reference>
<name>A0AAW6KJC9_9BACI</name>
<feature type="non-terminal residue" evidence="3">
    <location>
        <position position="1"/>
    </location>
</feature>
<evidence type="ECO:0000313" key="3">
    <source>
        <dbReference type="EMBL" id="MDE1455850.1"/>
    </source>
</evidence>
<feature type="domain" description="Glycoside hydrolase family 13 N-terminal" evidence="2">
    <location>
        <begin position="1"/>
        <end position="67"/>
    </location>
</feature>
<evidence type="ECO:0000313" key="4">
    <source>
        <dbReference type="Proteomes" id="UP001216709"/>
    </source>
</evidence>
<dbReference type="InterPro" id="IPR044143">
    <property type="entry name" value="GlgB_N_E_set_prok"/>
</dbReference>
<dbReference type="Proteomes" id="UP001216709">
    <property type="component" value="Unassembled WGS sequence"/>
</dbReference>
<comment type="function">
    <text evidence="1">Catalyzes the formation of the alpha-1,6-glucosidic linkages in glycogen by scission of a 1,4-alpha-linked oligosaccharide from growing alpha-1,4-glucan chains and the subsequent attachment of the oligosaccharide to the alpha-1,6 position.</text>
</comment>
<gene>
    <name evidence="3" type="ORF">PVN32_27530</name>
</gene>
<dbReference type="InterPro" id="IPR014756">
    <property type="entry name" value="Ig_E-set"/>
</dbReference>
<dbReference type="GO" id="GO:0003844">
    <property type="term" value="F:1,4-alpha-glucan branching enzyme activity"/>
    <property type="evidence" value="ECO:0007669"/>
    <property type="project" value="TreeGrafter"/>
</dbReference>
<dbReference type="SUPFAM" id="SSF81296">
    <property type="entry name" value="E set domains"/>
    <property type="match status" value="1"/>
</dbReference>
<accession>A0AAW6KJC9</accession>
<dbReference type="GO" id="GO:0004553">
    <property type="term" value="F:hydrolase activity, hydrolyzing O-glycosyl compounds"/>
    <property type="evidence" value="ECO:0007669"/>
    <property type="project" value="InterPro"/>
</dbReference>
<evidence type="ECO:0000259" key="2">
    <source>
        <dbReference type="Pfam" id="PF02922"/>
    </source>
</evidence>
<comment type="caution">
    <text evidence="3">The sequence shown here is derived from an EMBL/GenBank/DDBJ whole genome shotgun (WGS) entry which is preliminary data.</text>
</comment>
<sequence length="84" mass="9544">CVWAPHAKQVQIAGTFNAWSGARHQMETRHQECVWERFIPGIGDGELYKDEMITAANETKLKADPYAFFSEVRPKTASITYQLA</sequence>
<proteinExistence type="predicted"/>
<dbReference type="PANTHER" id="PTHR43651">
    <property type="entry name" value="1,4-ALPHA-GLUCAN-BRANCHING ENZYME"/>
    <property type="match status" value="1"/>
</dbReference>
<dbReference type="InterPro" id="IPR013783">
    <property type="entry name" value="Ig-like_fold"/>
</dbReference>
<dbReference type="Gene3D" id="2.60.40.10">
    <property type="entry name" value="Immunoglobulins"/>
    <property type="match status" value="1"/>
</dbReference>
<evidence type="ECO:0000256" key="1">
    <source>
        <dbReference type="ARBA" id="ARBA00002953"/>
    </source>
</evidence>
<dbReference type="GO" id="GO:0005978">
    <property type="term" value="P:glycogen biosynthetic process"/>
    <property type="evidence" value="ECO:0007669"/>
    <property type="project" value="TreeGrafter"/>
</dbReference>
<dbReference type="AlphaFoldDB" id="A0AAW6KJC9"/>
<protein>
    <submittedName>
        <fullName evidence="3">1,4-alpha-glucan branching enzyme</fullName>
    </submittedName>
</protein>
<feature type="non-terminal residue" evidence="3">
    <location>
        <position position="84"/>
    </location>
</feature>
<organism evidence="3 4">
    <name type="scientific">Bacillus paralicheniformis</name>
    <dbReference type="NCBI Taxonomy" id="1648923"/>
    <lineage>
        <taxon>Bacteria</taxon>
        <taxon>Bacillati</taxon>
        <taxon>Bacillota</taxon>
        <taxon>Bacilli</taxon>
        <taxon>Bacillales</taxon>
        <taxon>Bacillaceae</taxon>
        <taxon>Bacillus</taxon>
    </lineage>
</organism>
<dbReference type="EMBL" id="JARAFO010000854">
    <property type="protein sequence ID" value="MDE1455850.1"/>
    <property type="molecule type" value="Genomic_DNA"/>
</dbReference>
<dbReference type="InterPro" id="IPR004193">
    <property type="entry name" value="Glyco_hydro_13_N"/>
</dbReference>
<dbReference type="GO" id="GO:0005829">
    <property type="term" value="C:cytosol"/>
    <property type="evidence" value="ECO:0007669"/>
    <property type="project" value="TreeGrafter"/>
</dbReference>